<evidence type="ECO:0000313" key="7">
    <source>
        <dbReference type="Proteomes" id="UP000461585"/>
    </source>
</evidence>
<keyword evidence="4 5" id="KW-0961">Cell wall biogenesis/degradation</keyword>
<dbReference type="NCBIfam" id="TIGR00696">
    <property type="entry name" value="wecG_tagA_cpsF"/>
    <property type="match status" value="1"/>
</dbReference>
<evidence type="ECO:0000256" key="1">
    <source>
        <dbReference type="ARBA" id="ARBA00022676"/>
    </source>
</evidence>
<dbReference type="GO" id="GO:0019350">
    <property type="term" value="P:teichoic acid biosynthetic process"/>
    <property type="evidence" value="ECO:0007669"/>
    <property type="project" value="UniProtKB-UniRule"/>
</dbReference>
<evidence type="ECO:0000256" key="3">
    <source>
        <dbReference type="ARBA" id="ARBA00022944"/>
    </source>
</evidence>
<gene>
    <name evidence="6" type="ORF">GXN74_07855</name>
</gene>
<protein>
    <recommendedName>
        <fullName evidence="5">N-acetylglucosaminyldiphosphoundecaprenol N-acetyl-beta-D-mannosaminyltransferase</fullName>
        <ecNumber evidence="5">2.4.1.187</ecNumber>
    </recommendedName>
    <alternativeName>
        <fullName evidence="5">N-acetylmannosaminyltransferase</fullName>
    </alternativeName>
    <alternativeName>
        <fullName evidence="5">UDP-N-acetylmannosamine transferase</fullName>
    </alternativeName>
    <alternativeName>
        <fullName evidence="5">UDP-N-acetylmannosamine:N-acetylglucosaminyl pyrophosphorylundecaprenol N-acetylmannosaminyltransferase</fullName>
    </alternativeName>
</protein>
<comment type="function">
    <text evidence="5">Catalyzes the conversion of GlcNAc-PP-undecaprenol into ManNAc-GlcNAc-PP-undecaprenol, the first committed lipid intermediate in the de novo synthesis of teichoic acid.</text>
</comment>
<dbReference type="AlphaFoldDB" id="A0A7X5HVZ1"/>
<dbReference type="CDD" id="cd06533">
    <property type="entry name" value="Glyco_transf_WecG_TagA"/>
    <property type="match status" value="1"/>
</dbReference>
<name>A0A7X5HVZ1_9FIRM</name>
<comment type="catalytic activity">
    <reaction evidence="5">
        <text>UDP-N-acetyl-alpha-D-mannosamine + N-acetyl-alpha-D-glucosaminyl-di-trans,octa-cis-undecaprenyl diphosphate = N-acetyl-beta-D-mannosaminyl-(1-&gt;4)-N-acetyl-alpha-D-glucosaminyl di-trans,octa-cis-undecaprenyl diphosphate + UDP + H(+)</text>
        <dbReference type="Rhea" id="RHEA:16053"/>
        <dbReference type="ChEBI" id="CHEBI:15378"/>
        <dbReference type="ChEBI" id="CHEBI:58223"/>
        <dbReference type="ChEBI" id="CHEBI:62959"/>
        <dbReference type="ChEBI" id="CHEBI:68623"/>
        <dbReference type="ChEBI" id="CHEBI:132210"/>
        <dbReference type="EC" id="2.4.1.187"/>
    </reaction>
</comment>
<comment type="pathway">
    <text evidence="5">Cell wall biogenesis; teichoic acid biosynthesis.</text>
</comment>
<proteinExistence type="inferred from homology"/>
<dbReference type="HAMAP" id="MF_02070">
    <property type="entry name" value="TagA_TarA"/>
    <property type="match status" value="1"/>
</dbReference>
<keyword evidence="7" id="KW-1185">Reference proteome</keyword>
<keyword evidence="2 5" id="KW-0808">Transferase</keyword>
<evidence type="ECO:0000256" key="5">
    <source>
        <dbReference type="HAMAP-Rule" id="MF_02070"/>
    </source>
</evidence>
<keyword evidence="3 5" id="KW-0777">Teichoic acid biosynthesis</keyword>
<keyword evidence="1 5" id="KW-0328">Glycosyltransferase</keyword>
<evidence type="ECO:0000313" key="6">
    <source>
        <dbReference type="EMBL" id="NDL67657.1"/>
    </source>
</evidence>
<reference evidence="6 7" key="1">
    <citation type="submission" date="2020-01" db="EMBL/GenBank/DDBJ databases">
        <title>Anaeroalcalibacter tamaniensis gen. nov., sp. nov., moderately halophilic strictly anaerobic fermenter bacterium from mud volcano of Taman peninsula.</title>
        <authorList>
            <person name="Frolova A."/>
            <person name="Merkel A.Y."/>
            <person name="Slobodkin A.I."/>
        </authorList>
    </citation>
    <scope>NUCLEOTIDE SEQUENCE [LARGE SCALE GENOMIC DNA]</scope>
    <source>
        <strain evidence="6 7">F-3ap</strain>
    </source>
</reference>
<comment type="similarity">
    <text evidence="5">Belongs to the glycosyltransferase 26 family. TagA/TarA subfamily.</text>
</comment>
<evidence type="ECO:0000256" key="4">
    <source>
        <dbReference type="ARBA" id="ARBA00023316"/>
    </source>
</evidence>
<dbReference type="GO" id="GO:0071555">
    <property type="term" value="P:cell wall organization"/>
    <property type="evidence" value="ECO:0007669"/>
    <property type="project" value="UniProtKB-KW"/>
</dbReference>
<sequence>MATSKVNILGVRFQRGTMEQIVSRAMEFMEGQKTGTIYTPNPEIVMEAYGNPEVMAALNRGDLVIPDGIGVVLASRIIGEPLPERVAGFDTVQMLFAKMAEQGRTAYFLGAAPGVAKEAACRMEEKYPGLKVLGAEDGYFKEEESPARIERINACRPDLLLVGLGAPRQELWIDRHKSRLEVKLCAGVGGSFDVMAGTVKRAPDIFIRLGLEWFYRLLKQPSRWKRMMRLPLFLGLVFLKGRKYPQDSR</sequence>
<dbReference type="UniPathway" id="UPA00632"/>
<dbReference type="Proteomes" id="UP000461585">
    <property type="component" value="Unassembled WGS sequence"/>
</dbReference>
<dbReference type="InterPro" id="IPR004629">
    <property type="entry name" value="WecG_TagA_CpsF"/>
</dbReference>
<comment type="caution">
    <text evidence="6">The sequence shown here is derived from an EMBL/GenBank/DDBJ whole genome shotgun (WGS) entry which is preliminary data.</text>
</comment>
<dbReference type="PANTHER" id="PTHR34136:SF1">
    <property type="entry name" value="UDP-N-ACETYL-D-MANNOSAMINURONIC ACID TRANSFERASE"/>
    <property type="match status" value="1"/>
</dbReference>
<dbReference type="EMBL" id="JAAEEH010000018">
    <property type="protein sequence ID" value="NDL67657.1"/>
    <property type="molecule type" value="Genomic_DNA"/>
</dbReference>
<dbReference type="Pfam" id="PF03808">
    <property type="entry name" value="Glyco_tran_WecG"/>
    <property type="match status" value="1"/>
</dbReference>
<evidence type="ECO:0000256" key="2">
    <source>
        <dbReference type="ARBA" id="ARBA00022679"/>
    </source>
</evidence>
<dbReference type="GO" id="GO:0047244">
    <property type="term" value="F:N-acetylglucosaminyldiphosphoundecaprenol N-acetyl-beta-D-mannosaminyltransferase activity"/>
    <property type="evidence" value="ECO:0007669"/>
    <property type="project" value="UniProtKB-UniRule"/>
</dbReference>
<organism evidence="6 7">
    <name type="scientific">Anaerotalea alkaliphila</name>
    <dbReference type="NCBI Taxonomy" id="2662126"/>
    <lineage>
        <taxon>Bacteria</taxon>
        <taxon>Bacillati</taxon>
        <taxon>Bacillota</taxon>
        <taxon>Clostridia</taxon>
        <taxon>Eubacteriales</taxon>
        <taxon>Anaerotalea</taxon>
    </lineage>
</organism>
<dbReference type="EC" id="2.4.1.187" evidence="5"/>
<accession>A0A7X5HVZ1</accession>
<dbReference type="PANTHER" id="PTHR34136">
    <property type="match status" value="1"/>
</dbReference>
<dbReference type="InterPro" id="IPR034714">
    <property type="entry name" value="TagA_TarA"/>
</dbReference>
<dbReference type="RefSeq" id="WP_162370385.1">
    <property type="nucleotide sequence ID" value="NZ_JAAEEH010000018.1"/>
</dbReference>